<accession>A0A139Q8A8</accession>
<dbReference type="PATRIC" id="fig|28037.234.peg.1115"/>
<evidence type="ECO:0000259" key="4">
    <source>
        <dbReference type="PROSITE" id="PS50893"/>
    </source>
</evidence>
<keyword evidence="1" id="KW-0547">Nucleotide-binding</keyword>
<dbReference type="PANTHER" id="PTHR24221">
    <property type="entry name" value="ATP-BINDING CASSETTE SUB-FAMILY B"/>
    <property type="match status" value="1"/>
</dbReference>
<reference evidence="5 6" key="1">
    <citation type="submission" date="2016-01" db="EMBL/GenBank/DDBJ databases">
        <title>Highly variable Streptococcus oralis are common among viridans streptococci isolated from primates.</title>
        <authorList>
            <person name="Denapaite D."/>
            <person name="Rieger M."/>
            <person name="Koendgen S."/>
            <person name="Brueckner R."/>
            <person name="Ochigava I."/>
            <person name="Kappeler P."/>
            <person name="Maetz-Rensing K."/>
            <person name="Leendertz F."/>
            <person name="Hakenbeck R."/>
        </authorList>
    </citation>
    <scope>NUCLEOTIDE SEQUENCE [LARGE SCALE GENOMIC DNA]</scope>
    <source>
        <strain evidence="5 6">DD28</strain>
    </source>
</reference>
<keyword evidence="2" id="KW-0067">ATP-binding</keyword>
<dbReference type="Gene3D" id="3.40.50.300">
    <property type="entry name" value="P-loop containing nucleotide triphosphate hydrolases"/>
    <property type="match status" value="1"/>
</dbReference>
<name>A0A139Q8A8_STRMT</name>
<feature type="domain" description="ABC transporter" evidence="4">
    <location>
        <begin position="36"/>
        <end position="236"/>
    </location>
</feature>
<dbReference type="PROSITE" id="PS50052">
    <property type="entry name" value="GUANYLATE_KINASE_2"/>
    <property type="match status" value="1"/>
</dbReference>
<dbReference type="EMBL" id="LQOA01000033">
    <property type="protein sequence ID" value="KXT98690.1"/>
    <property type="molecule type" value="Genomic_DNA"/>
</dbReference>
<evidence type="ECO:0000256" key="2">
    <source>
        <dbReference type="ARBA" id="ARBA00022840"/>
    </source>
</evidence>
<feature type="domain" description="Guanylate kinase-like" evidence="3">
    <location>
        <begin position="61"/>
        <end position="236"/>
    </location>
</feature>
<evidence type="ECO:0000256" key="1">
    <source>
        <dbReference type="ARBA" id="ARBA00022741"/>
    </source>
</evidence>
<dbReference type="InterPro" id="IPR027417">
    <property type="entry name" value="P-loop_NTPase"/>
</dbReference>
<dbReference type="SUPFAM" id="SSF52540">
    <property type="entry name" value="P-loop containing nucleoside triphosphate hydrolases"/>
    <property type="match status" value="1"/>
</dbReference>
<dbReference type="InterPro" id="IPR039421">
    <property type="entry name" value="Type_1_exporter"/>
</dbReference>
<comment type="caution">
    <text evidence="5">The sequence shown here is derived from an EMBL/GenBank/DDBJ whole genome shotgun (WGS) entry which is preliminary data.</text>
</comment>
<protein>
    <submittedName>
        <fullName evidence="5">ABC-type multidrug/protein/lipid transport system, ATPase component</fullName>
    </submittedName>
</protein>
<dbReference type="SMART" id="SM00382">
    <property type="entry name" value="AAA"/>
    <property type="match status" value="1"/>
</dbReference>
<gene>
    <name evidence="5" type="ORF">SMIDD28_01071</name>
</gene>
<dbReference type="Proteomes" id="UP000070136">
    <property type="component" value="Unassembled WGS sequence"/>
</dbReference>
<evidence type="ECO:0000313" key="5">
    <source>
        <dbReference type="EMBL" id="KXT98690.1"/>
    </source>
</evidence>
<dbReference type="GO" id="GO:0005524">
    <property type="term" value="F:ATP binding"/>
    <property type="evidence" value="ECO:0007669"/>
    <property type="project" value="UniProtKB-KW"/>
</dbReference>
<evidence type="ECO:0000259" key="3">
    <source>
        <dbReference type="PROSITE" id="PS50052"/>
    </source>
</evidence>
<dbReference type="GO" id="GO:0016887">
    <property type="term" value="F:ATP hydrolysis activity"/>
    <property type="evidence" value="ECO:0007669"/>
    <property type="project" value="InterPro"/>
</dbReference>
<dbReference type="AlphaFoldDB" id="A0A139Q8A8"/>
<dbReference type="GO" id="GO:0034040">
    <property type="term" value="F:ATPase-coupled lipid transmembrane transporter activity"/>
    <property type="evidence" value="ECO:0007669"/>
    <property type="project" value="TreeGrafter"/>
</dbReference>
<evidence type="ECO:0000313" key="6">
    <source>
        <dbReference type="Proteomes" id="UP000070136"/>
    </source>
</evidence>
<organism evidence="5 6">
    <name type="scientific">Streptococcus mitis</name>
    <dbReference type="NCBI Taxonomy" id="28037"/>
    <lineage>
        <taxon>Bacteria</taxon>
        <taxon>Bacillati</taxon>
        <taxon>Bacillota</taxon>
        <taxon>Bacilli</taxon>
        <taxon>Lactobacillales</taxon>
        <taxon>Streptococcaceae</taxon>
        <taxon>Streptococcus</taxon>
        <taxon>Streptococcus mitis group</taxon>
    </lineage>
</organism>
<dbReference type="InterPro" id="IPR003593">
    <property type="entry name" value="AAA+_ATPase"/>
</dbReference>
<dbReference type="Pfam" id="PF00005">
    <property type="entry name" value="ABC_tran"/>
    <property type="match status" value="1"/>
</dbReference>
<dbReference type="CDD" id="cd03228">
    <property type="entry name" value="ABCC_MRP_Like"/>
    <property type="match status" value="1"/>
</dbReference>
<dbReference type="InterPro" id="IPR008144">
    <property type="entry name" value="Guanylate_kin-like_dom"/>
</dbReference>
<proteinExistence type="predicted"/>
<dbReference type="PROSITE" id="PS50893">
    <property type="entry name" value="ABC_TRANSPORTER_2"/>
    <property type="match status" value="1"/>
</dbReference>
<sequence>MFRRKSIDNIQENLYETNQGTSHKTSTIDCDNISTISISQLHYEIENKILFDHFSYEFKKGKRYAIIGASGAGKTTLVKLILNYYPKNLYDGEIKINGKQNIDISSEELYKDIAFVQKNDFLIEGNILENIKLARNLHLTEKLRKSLGFNEDFLRKNLAQSNQIISEGEKQRIDLARFLVKTYSVYIFDEPTSNLDPIKAKEIMDYILSIKDAIVIVITHDQNPEILEEFDQIIVL</sequence>
<dbReference type="PANTHER" id="PTHR24221:SF654">
    <property type="entry name" value="ATP-BINDING CASSETTE SUB-FAMILY B MEMBER 6"/>
    <property type="match status" value="1"/>
</dbReference>
<dbReference type="InterPro" id="IPR003439">
    <property type="entry name" value="ABC_transporter-like_ATP-bd"/>
</dbReference>